<sequence>MSELLQLIFAFAAGILLGLVFFWGLWLTIAGLPRAPRPGLRLLGSLLLRLGLVLAGFYFIARNGDWQPVLAAALGFTLPRLLLVRRLALHHLNRESDA</sequence>
<evidence type="ECO:0000256" key="1">
    <source>
        <dbReference type="SAM" id="Phobius"/>
    </source>
</evidence>
<proteinExistence type="predicted"/>
<protein>
    <submittedName>
        <fullName evidence="2">ATP synthase subunit I</fullName>
    </submittedName>
</protein>
<evidence type="ECO:0000313" key="2">
    <source>
        <dbReference type="EMBL" id="RRQ21008.1"/>
    </source>
</evidence>
<dbReference type="NCBIfam" id="TIGR03165">
    <property type="entry name" value="F1F0_chp_2"/>
    <property type="match status" value="1"/>
</dbReference>
<dbReference type="RefSeq" id="WP_125180221.1">
    <property type="nucleotide sequence ID" value="NZ_QZMU01000001.1"/>
</dbReference>
<keyword evidence="1" id="KW-1133">Transmembrane helix</keyword>
<dbReference type="EMBL" id="QZMU01000001">
    <property type="protein sequence ID" value="RRQ21008.1"/>
    <property type="molecule type" value="Genomic_DNA"/>
</dbReference>
<evidence type="ECO:0000313" key="3">
    <source>
        <dbReference type="Proteomes" id="UP000287798"/>
    </source>
</evidence>
<reference evidence="2 3" key="1">
    <citation type="journal article" date="2010" name="Int. J. Syst. Evol. Microbiol.">
        <title>Thiohalobacter thiocyanaticus gen. nov., sp. nov., a moderately halophilic, sulfur-oxidizing gammaproteobacterium from hypersaline lakes, that utilizes thiocyanate.</title>
        <authorList>
            <person name="Sorokin D.Y."/>
            <person name="Kovaleva O.L."/>
            <person name="Tourova T.P."/>
            <person name="Muyzer G."/>
        </authorList>
    </citation>
    <scope>NUCLEOTIDE SEQUENCE [LARGE SCALE GENOMIC DNA]</scope>
    <source>
        <strain evidence="2 3">Hrh1</strain>
    </source>
</reference>
<name>A0A426QGX1_9GAMM</name>
<organism evidence="2 3">
    <name type="scientific">Thiohalobacter thiocyanaticus</name>
    <dbReference type="NCBI Taxonomy" id="585455"/>
    <lineage>
        <taxon>Bacteria</taxon>
        <taxon>Pseudomonadati</taxon>
        <taxon>Pseudomonadota</taxon>
        <taxon>Gammaproteobacteria</taxon>
        <taxon>Thiohalobacterales</taxon>
        <taxon>Thiohalobacteraceae</taxon>
        <taxon>Thiohalobacter</taxon>
    </lineage>
</organism>
<feature type="transmembrane region" description="Helical" evidence="1">
    <location>
        <begin position="6"/>
        <end position="28"/>
    </location>
</feature>
<dbReference type="AlphaFoldDB" id="A0A426QGX1"/>
<feature type="transmembrane region" description="Helical" evidence="1">
    <location>
        <begin position="40"/>
        <end position="60"/>
    </location>
</feature>
<keyword evidence="3" id="KW-1185">Reference proteome</keyword>
<comment type="caution">
    <text evidence="2">The sequence shown here is derived from an EMBL/GenBank/DDBJ whole genome shotgun (WGS) entry which is preliminary data.</text>
</comment>
<keyword evidence="1" id="KW-0472">Membrane</keyword>
<accession>A0A426QGX1</accession>
<gene>
    <name evidence="2" type="ORF">D6C00_02845</name>
</gene>
<dbReference type="Pfam" id="PF12966">
    <property type="entry name" value="AtpR"/>
    <property type="match status" value="1"/>
</dbReference>
<feature type="transmembrane region" description="Helical" evidence="1">
    <location>
        <begin position="66"/>
        <end position="84"/>
    </location>
</feature>
<dbReference type="Proteomes" id="UP000287798">
    <property type="component" value="Unassembled WGS sequence"/>
</dbReference>
<keyword evidence="1" id="KW-0812">Transmembrane</keyword>
<dbReference type="InterPro" id="IPR017581">
    <property type="entry name" value="AtpR-like"/>
</dbReference>